<accession>A0A2U1KTA2</accession>
<reference evidence="1 2" key="1">
    <citation type="journal article" date="2018" name="Mol. Plant">
        <title>The genome of Artemisia annua provides insight into the evolution of Asteraceae family and artemisinin biosynthesis.</title>
        <authorList>
            <person name="Shen Q."/>
            <person name="Zhang L."/>
            <person name="Liao Z."/>
            <person name="Wang S."/>
            <person name="Yan T."/>
            <person name="Shi P."/>
            <person name="Liu M."/>
            <person name="Fu X."/>
            <person name="Pan Q."/>
            <person name="Wang Y."/>
            <person name="Lv Z."/>
            <person name="Lu X."/>
            <person name="Zhang F."/>
            <person name="Jiang W."/>
            <person name="Ma Y."/>
            <person name="Chen M."/>
            <person name="Hao X."/>
            <person name="Li L."/>
            <person name="Tang Y."/>
            <person name="Lv G."/>
            <person name="Zhou Y."/>
            <person name="Sun X."/>
            <person name="Brodelius P.E."/>
            <person name="Rose J.K.C."/>
            <person name="Tang K."/>
        </authorList>
    </citation>
    <scope>NUCLEOTIDE SEQUENCE [LARGE SCALE GENOMIC DNA]</scope>
    <source>
        <strain evidence="2">cv. Huhao1</strain>
        <tissue evidence="1">Leaf</tissue>
    </source>
</reference>
<sequence length="230" mass="24517">MAGRINIISNKVDVEDVDGDGIRVAPNAGTFQSSTTNTTNDHVVTTDSVSPTGPNSQVNSIKSKHDFIEGVFGVSLKSASDIDLFIRELEEGKHPIWPTLDSATRSQGRVLAGRSVVDESMLTGKSLPAFKEGGLSVSARTINWGLSNVAKELGVIVGLKHKKKMFPIPELRVTTAATFSGLSAPSDLLETTGGLSDNIEFVNEAAVVKSVKVVAESLAIRRCQRNSRGR</sequence>
<proteinExistence type="predicted"/>
<dbReference type="AlphaFoldDB" id="A0A2U1KTA2"/>
<protein>
    <submittedName>
        <fullName evidence="1">EF-Hand 1, calcium-binding site-containing protein</fullName>
    </submittedName>
</protein>
<keyword evidence="2" id="KW-1185">Reference proteome</keyword>
<name>A0A2U1KTA2_ARTAN</name>
<evidence type="ECO:0000313" key="1">
    <source>
        <dbReference type="EMBL" id="PWA39992.1"/>
    </source>
</evidence>
<dbReference type="Gene3D" id="2.70.150.10">
    <property type="entry name" value="Calcium-transporting ATPase, cytoplasmic transduction domain A"/>
    <property type="match status" value="1"/>
</dbReference>
<evidence type="ECO:0000313" key="2">
    <source>
        <dbReference type="Proteomes" id="UP000245207"/>
    </source>
</evidence>
<dbReference type="EMBL" id="PKPP01014153">
    <property type="protein sequence ID" value="PWA39992.1"/>
    <property type="molecule type" value="Genomic_DNA"/>
</dbReference>
<dbReference type="OrthoDB" id="5913609at2759"/>
<comment type="caution">
    <text evidence="1">The sequence shown here is derived from an EMBL/GenBank/DDBJ whole genome shotgun (WGS) entry which is preliminary data.</text>
</comment>
<dbReference type="Proteomes" id="UP000245207">
    <property type="component" value="Unassembled WGS sequence"/>
</dbReference>
<organism evidence="1 2">
    <name type="scientific">Artemisia annua</name>
    <name type="common">Sweet wormwood</name>
    <dbReference type="NCBI Taxonomy" id="35608"/>
    <lineage>
        <taxon>Eukaryota</taxon>
        <taxon>Viridiplantae</taxon>
        <taxon>Streptophyta</taxon>
        <taxon>Embryophyta</taxon>
        <taxon>Tracheophyta</taxon>
        <taxon>Spermatophyta</taxon>
        <taxon>Magnoliopsida</taxon>
        <taxon>eudicotyledons</taxon>
        <taxon>Gunneridae</taxon>
        <taxon>Pentapetalae</taxon>
        <taxon>asterids</taxon>
        <taxon>campanulids</taxon>
        <taxon>Asterales</taxon>
        <taxon>Asteraceae</taxon>
        <taxon>Asteroideae</taxon>
        <taxon>Anthemideae</taxon>
        <taxon>Artemisiinae</taxon>
        <taxon>Artemisia</taxon>
    </lineage>
</organism>
<gene>
    <name evidence="1" type="ORF">CTI12_AA566880</name>
</gene>
<dbReference type="STRING" id="35608.A0A2U1KTA2"/>